<keyword evidence="3" id="KW-1185">Reference proteome</keyword>
<sequence length="102" mass="11494">MTPLYKLAHARAGDKGEHTTISIFAYDDQDYPILVEQLTTQAVSTFFADLHVQDVERYTLPNLSCIHFVLYGTRPGGVSSALTFDAHGKSLSWRMLDFELKN</sequence>
<gene>
    <name evidence="2" type="ORF">JOD17_002193</name>
</gene>
<name>A0ABS2PCD4_9BACL</name>
<reference evidence="2 3" key="1">
    <citation type="submission" date="2021-01" db="EMBL/GenBank/DDBJ databases">
        <title>Genomic Encyclopedia of Type Strains, Phase IV (KMG-IV): sequencing the most valuable type-strain genomes for metagenomic binning, comparative biology and taxonomic classification.</title>
        <authorList>
            <person name="Goeker M."/>
        </authorList>
    </citation>
    <scope>NUCLEOTIDE SEQUENCE [LARGE SCALE GENOMIC DNA]</scope>
    <source>
        <strain evidence="2 3">DSM 25540</strain>
    </source>
</reference>
<dbReference type="PANTHER" id="PTHR47708:SF2">
    <property type="entry name" value="SI:CH73-132F6.5"/>
    <property type="match status" value="1"/>
</dbReference>
<dbReference type="Pfam" id="PF23544">
    <property type="entry name" value="AtuA_ferredoxin"/>
    <property type="match status" value="1"/>
</dbReference>
<feature type="domain" description="AtuA-like ferredoxin-fold" evidence="1">
    <location>
        <begin position="3"/>
        <end position="100"/>
    </location>
</feature>
<protein>
    <recommendedName>
        <fullName evidence="1">AtuA-like ferredoxin-fold domain-containing protein</fullName>
    </recommendedName>
</protein>
<dbReference type="EMBL" id="JAFBEC010000006">
    <property type="protein sequence ID" value="MBM7633099.1"/>
    <property type="molecule type" value="Genomic_DNA"/>
</dbReference>
<evidence type="ECO:0000313" key="3">
    <source>
        <dbReference type="Proteomes" id="UP000741863"/>
    </source>
</evidence>
<dbReference type="Proteomes" id="UP000741863">
    <property type="component" value="Unassembled WGS sequence"/>
</dbReference>
<proteinExistence type="predicted"/>
<evidence type="ECO:0000313" key="2">
    <source>
        <dbReference type="EMBL" id="MBM7633099.1"/>
    </source>
</evidence>
<organism evidence="2 3">
    <name type="scientific">Geomicrobium sediminis</name>
    <dbReference type="NCBI Taxonomy" id="1347788"/>
    <lineage>
        <taxon>Bacteria</taxon>
        <taxon>Bacillati</taxon>
        <taxon>Bacillota</taxon>
        <taxon>Bacilli</taxon>
        <taxon>Bacillales</taxon>
        <taxon>Geomicrobium</taxon>
    </lineage>
</organism>
<comment type="caution">
    <text evidence="2">The sequence shown here is derived from an EMBL/GenBank/DDBJ whole genome shotgun (WGS) entry which is preliminary data.</text>
</comment>
<dbReference type="RefSeq" id="WP_204697647.1">
    <property type="nucleotide sequence ID" value="NZ_JAFBEC010000006.1"/>
</dbReference>
<dbReference type="InterPro" id="IPR056362">
    <property type="entry name" value="AtuA-like_ferredoxin_dom"/>
</dbReference>
<dbReference type="PANTHER" id="PTHR47708">
    <property type="match status" value="1"/>
</dbReference>
<accession>A0ABS2PCD4</accession>
<evidence type="ECO:0000259" key="1">
    <source>
        <dbReference type="Pfam" id="PF23544"/>
    </source>
</evidence>